<dbReference type="AlphaFoldDB" id="A0A2P6S912"/>
<dbReference type="EMBL" id="PDCK01000039">
    <property type="protein sequence ID" value="PRQ55129.1"/>
    <property type="molecule type" value="Genomic_DNA"/>
</dbReference>
<gene>
    <name evidence="1" type="ORF">RchiOBHm_Chr1g0321221</name>
</gene>
<evidence type="ECO:0000313" key="2">
    <source>
        <dbReference type="Proteomes" id="UP000238479"/>
    </source>
</evidence>
<sequence>MSNSDEVHLHSGELQKLLAHSRTMEFYLLINDLMLAPAAESMVWLHNFVRRFELLLDTIRTSPAF</sequence>
<organism evidence="1 2">
    <name type="scientific">Rosa chinensis</name>
    <name type="common">China rose</name>
    <dbReference type="NCBI Taxonomy" id="74649"/>
    <lineage>
        <taxon>Eukaryota</taxon>
        <taxon>Viridiplantae</taxon>
        <taxon>Streptophyta</taxon>
        <taxon>Embryophyta</taxon>
        <taxon>Tracheophyta</taxon>
        <taxon>Spermatophyta</taxon>
        <taxon>Magnoliopsida</taxon>
        <taxon>eudicotyledons</taxon>
        <taxon>Gunneridae</taxon>
        <taxon>Pentapetalae</taxon>
        <taxon>rosids</taxon>
        <taxon>fabids</taxon>
        <taxon>Rosales</taxon>
        <taxon>Rosaceae</taxon>
        <taxon>Rosoideae</taxon>
        <taxon>Rosoideae incertae sedis</taxon>
        <taxon>Rosa</taxon>
    </lineage>
</organism>
<comment type="caution">
    <text evidence="1">The sequence shown here is derived from an EMBL/GenBank/DDBJ whole genome shotgun (WGS) entry which is preliminary data.</text>
</comment>
<accession>A0A2P6S912</accession>
<proteinExistence type="predicted"/>
<name>A0A2P6S912_ROSCH</name>
<keyword evidence="2" id="KW-1185">Reference proteome</keyword>
<dbReference type="Gramene" id="PRQ55129">
    <property type="protein sequence ID" value="PRQ55129"/>
    <property type="gene ID" value="RchiOBHm_Chr1g0321221"/>
</dbReference>
<evidence type="ECO:0000313" key="1">
    <source>
        <dbReference type="EMBL" id="PRQ55129.1"/>
    </source>
</evidence>
<reference evidence="1 2" key="1">
    <citation type="journal article" date="2018" name="Nat. Genet.">
        <title>The Rosa genome provides new insights in the design of modern roses.</title>
        <authorList>
            <person name="Bendahmane M."/>
        </authorList>
    </citation>
    <scope>NUCLEOTIDE SEQUENCE [LARGE SCALE GENOMIC DNA]</scope>
    <source>
        <strain evidence="2">cv. Old Blush</strain>
    </source>
</reference>
<protein>
    <submittedName>
        <fullName evidence="1">Uncharacterized protein</fullName>
    </submittedName>
</protein>
<dbReference type="Proteomes" id="UP000238479">
    <property type="component" value="Chromosome 1"/>
</dbReference>